<dbReference type="EMBL" id="MW309501">
    <property type="protein sequence ID" value="QSD57030.1"/>
    <property type="molecule type" value="Genomic_DNA"/>
</dbReference>
<keyword evidence="1" id="KW-0150">Chloroplast</keyword>
<keyword evidence="1" id="KW-0934">Plastid</keyword>
<sequence>MLLRYLNIDSYFFQKSNTSVLIRLFTFKDIWIFNCPEGTQVNLISQGFKINNLSKIILMDLHINNISGLLGLLSSLNLIGRTKSLHIYGPSNLKYYLDLCKKYSRTNFSYIIYFHILTSGLIINHYGCRIYTLYSKFCYNFIIVSPEQSGTFYLNRARNNNLLPGPLYGKLKKGYTFLLPDGFTIDGTKLTSSNYLGYHFSLFTSNFYQRVIFENTSNSRVLLSR</sequence>
<evidence type="ECO:0000313" key="1">
    <source>
        <dbReference type="EMBL" id="QSD57030.1"/>
    </source>
</evidence>
<dbReference type="PANTHER" id="PTHR46018">
    <property type="entry name" value="ZINC PHOSPHODIESTERASE ELAC PROTEIN 1"/>
    <property type="match status" value="1"/>
</dbReference>
<dbReference type="Gene3D" id="3.60.15.10">
    <property type="entry name" value="Ribonuclease Z/Hydroxyacylglutathione hydrolase-like"/>
    <property type="match status" value="1"/>
</dbReference>
<gene>
    <name evidence="1" type="primary">rnz</name>
</gene>
<name>A0A896SVV5_9FLOR</name>
<accession>A0A896SVV5</accession>
<organism evidence="1">
    <name type="scientific">Chondria tumulosa</name>
    <dbReference type="NCBI Taxonomy" id="2740715"/>
    <lineage>
        <taxon>Eukaryota</taxon>
        <taxon>Rhodophyta</taxon>
        <taxon>Florideophyceae</taxon>
        <taxon>Rhodymeniophycidae</taxon>
        <taxon>Ceramiales</taxon>
        <taxon>Rhodomelaceae</taxon>
        <taxon>Chondrieae</taxon>
        <taxon>Chondria</taxon>
    </lineage>
</organism>
<dbReference type="GO" id="GO:0042781">
    <property type="term" value="F:3'-tRNA processing endoribonuclease activity"/>
    <property type="evidence" value="ECO:0007669"/>
    <property type="project" value="TreeGrafter"/>
</dbReference>
<dbReference type="PANTHER" id="PTHR46018:SF2">
    <property type="entry name" value="ZINC PHOSPHODIESTERASE ELAC PROTEIN 1"/>
    <property type="match status" value="1"/>
</dbReference>
<dbReference type="SUPFAM" id="SSF56281">
    <property type="entry name" value="Metallo-hydrolase/oxidoreductase"/>
    <property type="match status" value="1"/>
</dbReference>
<geneLocation type="chloroplast" evidence="1"/>
<proteinExistence type="predicted"/>
<dbReference type="InterPro" id="IPR036866">
    <property type="entry name" value="RibonucZ/Hydroxyglut_hydro"/>
</dbReference>
<dbReference type="GeneID" id="67279385"/>
<dbReference type="RefSeq" id="YP_010170889.1">
    <property type="nucleotide sequence ID" value="NC_057618.1"/>
</dbReference>
<protein>
    <submittedName>
        <fullName evidence="1">Ribonuclease Z</fullName>
    </submittedName>
</protein>
<dbReference type="AlphaFoldDB" id="A0A896SVV5"/>
<reference evidence="1" key="1">
    <citation type="submission" date="2020-11" db="EMBL/GenBank/DDBJ databases">
        <authorList>
            <person name="Paiano M.O."/>
        </authorList>
    </citation>
    <scope>NUCLEOTIDE SEQUENCE</scope>
</reference>